<dbReference type="InterPro" id="IPR051928">
    <property type="entry name" value="NorD/CobT"/>
</dbReference>
<feature type="compositionally biased region" description="Pro residues" evidence="1">
    <location>
        <begin position="516"/>
        <end position="529"/>
    </location>
</feature>
<proteinExistence type="predicted"/>
<dbReference type="InterPro" id="IPR002035">
    <property type="entry name" value="VWF_A"/>
</dbReference>
<evidence type="ECO:0000259" key="2">
    <source>
        <dbReference type="PROSITE" id="PS50234"/>
    </source>
</evidence>
<evidence type="ECO:0000256" key="1">
    <source>
        <dbReference type="SAM" id="MobiDB-lite"/>
    </source>
</evidence>
<reference evidence="3 4" key="1">
    <citation type="submission" date="2021-03" db="EMBL/GenBank/DDBJ databases">
        <title>Genomic and phenotypic characterization of Chloracidobacterium isolates provides evidence for multiple species.</title>
        <authorList>
            <person name="Saini M.K."/>
            <person name="Costas A.M.G."/>
            <person name="Tank M."/>
            <person name="Bryant D.A."/>
        </authorList>
    </citation>
    <scope>NUCLEOTIDE SEQUENCE [LARGE SCALE GENOMIC DNA]</scope>
    <source>
        <strain evidence="3 4">BV2-C</strain>
    </source>
</reference>
<evidence type="ECO:0000313" key="4">
    <source>
        <dbReference type="Proteomes" id="UP000676506"/>
    </source>
</evidence>
<evidence type="ECO:0000313" key="3">
    <source>
        <dbReference type="EMBL" id="QUW03623.1"/>
    </source>
</evidence>
<accession>A0ABX8B9L0</accession>
<dbReference type="EMBL" id="CP072648">
    <property type="protein sequence ID" value="QUW03623.1"/>
    <property type="molecule type" value="Genomic_DNA"/>
</dbReference>
<dbReference type="PANTHER" id="PTHR41248:SF1">
    <property type="entry name" value="NORD PROTEIN"/>
    <property type="match status" value="1"/>
</dbReference>
<dbReference type="InterPro" id="IPR036465">
    <property type="entry name" value="vWFA_dom_sf"/>
</dbReference>
<feature type="region of interest" description="Disordered" evidence="1">
    <location>
        <begin position="504"/>
        <end position="537"/>
    </location>
</feature>
<feature type="region of interest" description="Disordered" evidence="1">
    <location>
        <begin position="452"/>
        <end position="485"/>
    </location>
</feature>
<dbReference type="Pfam" id="PF00092">
    <property type="entry name" value="VWA"/>
    <property type="match status" value="1"/>
</dbReference>
<protein>
    <submittedName>
        <fullName evidence="3">VWA domain-containing protein</fullName>
    </submittedName>
</protein>
<name>A0ABX8B9L0_9BACT</name>
<feature type="domain" description="VWFA" evidence="2">
    <location>
        <begin position="650"/>
        <end position="835"/>
    </location>
</feature>
<sequence length="841" mass="89710">MLLRTWLRLTRPRRPTAPPAGLVPSSAAALAAAEPTFSPDVAAVLAALQADLGRLSPQLAAGFADQAPTLIGQLGEPVFIALCRALNAASATRHTARLTDIVAETCQVVLALRDDEARCQALVEAALPLYATQPLLGAAALRAAAEHLALTADGFAQWLSFGLARHGANPSHLAAFARLETAQARSVLEAYLPGLPLEEAAPTLRHYLRALTGRSFRLAPSAGAADVGGQVRFQAQVHQLALPRRVALFSERDRNFLLYKLLAAQGAGRLLFGSYAEDTPPLRVAYETMRAFFADLGAGAGGLSHVDFAVIRDRAVERRLPPRPGVVTAEDALALFPDVETARTLFDVVEMARVLRRLRRAYRGVARDADALTAPLLASRQSLAGAPLTTAAVELLFRLALAGEVGPAVQAEYAALTKTLTDALAPCLAGDATVADSLQATLDIYRLLPPPSQPRWSSDAPPSNGMAPQRVPASGTAQPNPSIADAAGQSQSIRVVPALPGGLAQSVTSGNLPASAVPPPDDATPPPSDGLPGDQPLVPRQASWRAVASYRYPEWDVRLGEYRPDWCQVSELDTPGDLPTVPVGDSATVARLRRAFERWRPADLAWVRPTTDGSELALDALIERHVERRAQPWASDAVYARRQRMVRSVAALLLLDVSRSTGEPMAGAAPRRVLDGEVESVRCLAAALEQIGDRFAIYAFNSQGKDAVRCFRLKAFDERAERLAGRLTALAPASNTRLGAAIRHATRLLLAEAARSRLLLVVTDGLPHDSDYGDVTYAVADTAQAVAEAQAVGIRALGVALDAGQDAALLDTLFGRGRYARLREASRLPDALPRLYRRWAV</sequence>
<dbReference type="PANTHER" id="PTHR41248">
    <property type="entry name" value="NORD PROTEIN"/>
    <property type="match status" value="1"/>
</dbReference>
<dbReference type="Proteomes" id="UP000676506">
    <property type="component" value="Chromosome 1"/>
</dbReference>
<dbReference type="Gene3D" id="3.40.50.410">
    <property type="entry name" value="von Willebrand factor, type A domain"/>
    <property type="match status" value="1"/>
</dbReference>
<gene>
    <name evidence="3" type="ORF">J8C06_04090</name>
</gene>
<keyword evidence="4" id="KW-1185">Reference proteome</keyword>
<dbReference type="PROSITE" id="PS50234">
    <property type="entry name" value="VWFA"/>
    <property type="match status" value="1"/>
</dbReference>
<dbReference type="RefSeq" id="WP_211429513.1">
    <property type="nucleotide sequence ID" value="NZ_CP072648.1"/>
</dbReference>
<organism evidence="3 4">
    <name type="scientific">Chloracidobacterium validum</name>
    <dbReference type="NCBI Taxonomy" id="2821543"/>
    <lineage>
        <taxon>Bacteria</taxon>
        <taxon>Pseudomonadati</taxon>
        <taxon>Acidobacteriota</taxon>
        <taxon>Terriglobia</taxon>
        <taxon>Terriglobales</taxon>
        <taxon>Acidobacteriaceae</taxon>
        <taxon>Chloracidobacterium</taxon>
    </lineage>
</organism>
<dbReference type="SMART" id="SM00327">
    <property type="entry name" value="VWA"/>
    <property type="match status" value="1"/>
</dbReference>
<dbReference type="SUPFAM" id="SSF53300">
    <property type="entry name" value="vWA-like"/>
    <property type="match status" value="1"/>
</dbReference>